<feature type="compositionally biased region" description="Acidic residues" evidence="1">
    <location>
        <begin position="68"/>
        <end position="84"/>
    </location>
</feature>
<feature type="chain" id="PRO_5002697469" evidence="2">
    <location>
        <begin position="24"/>
        <end position="178"/>
    </location>
</feature>
<organism evidence="3 4">
    <name type="scientific">Plesiocystis pacifica SIR-1</name>
    <dbReference type="NCBI Taxonomy" id="391625"/>
    <lineage>
        <taxon>Bacteria</taxon>
        <taxon>Pseudomonadati</taxon>
        <taxon>Myxococcota</taxon>
        <taxon>Polyangia</taxon>
        <taxon>Nannocystales</taxon>
        <taxon>Nannocystaceae</taxon>
        <taxon>Plesiocystis</taxon>
    </lineage>
</organism>
<feature type="region of interest" description="Disordered" evidence="1">
    <location>
        <begin position="33"/>
        <end position="95"/>
    </location>
</feature>
<dbReference type="RefSeq" id="WP_006976038.1">
    <property type="nucleotide sequence ID" value="NZ_ABCS01000114.1"/>
</dbReference>
<reference evidence="3 4" key="1">
    <citation type="submission" date="2007-06" db="EMBL/GenBank/DDBJ databases">
        <authorList>
            <person name="Shimkets L."/>
            <person name="Ferriera S."/>
            <person name="Johnson J."/>
            <person name="Kravitz S."/>
            <person name="Beeson K."/>
            <person name="Sutton G."/>
            <person name="Rogers Y.-H."/>
            <person name="Friedman R."/>
            <person name="Frazier M."/>
            <person name="Venter J.C."/>
        </authorList>
    </citation>
    <scope>NUCLEOTIDE SEQUENCE [LARGE SCALE GENOMIC DNA]</scope>
    <source>
        <strain evidence="3 4">SIR-1</strain>
    </source>
</reference>
<name>A6GH50_9BACT</name>
<evidence type="ECO:0000256" key="2">
    <source>
        <dbReference type="SAM" id="SignalP"/>
    </source>
</evidence>
<dbReference type="OrthoDB" id="9999679at2"/>
<comment type="caution">
    <text evidence="3">The sequence shown here is derived from an EMBL/GenBank/DDBJ whole genome shotgun (WGS) entry which is preliminary data.</text>
</comment>
<dbReference type="PROSITE" id="PS51257">
    <property type="entry name" value="PROKAR_LIPOPROTEIN"/>
    <property type="match status" value="1"/>
</dbReference>
<dbReference type="STRING" id="391625.PPSIR1_14360"/>
<dbReference type="EMBL" id="ABCS01000114">
    <property type="protein sequence ID" value="EDM74828.1"/>
    <property type="molecule type" value="Genomic_DNA"/>
</dbReference>
<feature type="compositionally biased region" description="Acidic residues" evidence="1">
    <location>
        <begin position="46"/>
        <end position="58"/>
    </location>
</feature>
<feature type="signal peptide" evidence="2">
    <location>
        <begin position="1"/>
        <end position="23"/>
    </location>
</feature>
<protein>
    <submittedName>
        <fullName evidence="3">Uncharacterized protein</fullName>
    </submittedName>
</protein>
<evidence type="ECO:0000256" key="1">
    <source>
        <dbReference type="SAM" id="MobiDB-lite"/>
    </source>
</evidence>
<dbReference type="Proteomes" id="UP000005801">
    <property type="component" value="Unassembled WGS sequence"/>
</dbReference>
<gene>
    <name evidence="3" type="ORF">PPSIR1_14360</name>
</gene>
<keyword evidence="4" id="KW-1185">Reference proteome</keyword>
<evidence type="ECO:0000313" key="3">
    <source>
        <dbReference type="EMBL" id="EDM74828.1"/>
    </source>
</evidence>
<evidence type="ECO:0000313" key="4">
    <source>
        <dbReference type="Proteomes" id="UP000005801"/>
    </source>
</evidence>
<sequence length="178" mass="17692">MAAQHRPWFVALGLAAAVGLGSAACLKPNPLLLEGDDSLGQADTDTGSDGDDTAETEDSGTPTPDMGGAEDTETDTDTDTDTSTEADSSTGDSCEDEAAVELEASDLPVSCSSCLAANCCEQTLACAETPHCPCLVSCLLAGGGNGQCKNACGAPSPNQVPGVQAALDCASSHCDDAC</sequence>
<proteinExistence type="predicted"/>
<dbReference type="AlphaFoldDB" id="A6GH50"/>
<keyword evidence="2" id="KW-0732">Signal</keyword>
<accession>A6GH50</accession>